<comment type="subcellular location">
    <subcellularLocation>
        <location evidence="1">Cell membrane</location>
        <topology evidence="1">Multi-pass membrane protein</topology>
    </subcellularLocation>
</comment>
<keyword evidence="4 7" id="KW-0812">Transmembrane</keyword>
<dbReference type="Gene3D" id="1.20.1250.20">
    <property type="entry name" value="MFS general substrate transporter like domains"/>
    <property type="match status" value="2"/>
</dbReference>
<evidence type="ECO:0000256" key="5">
    <source>
        <dbReference type="ARBA" id="ARBA00022989"/>
    </source>
</evidence>
<dbReference type="EMBL" id="CP147407">
    <property type="protein sequence ID" value="WXB95961.1"/>
    <property type="molecule type" value="Genomic_DNA"/>
</dbReference>
<feature type="transmembrane region" description="Helical" evidence="7">
    <location>
        <begin position="236"/>
        <end position="252"/>
    </location>
</feature>
<dbReference type="SUPFAM" id="SSF103473">
    <property type="entry name" value="MFS general substrate transporter"/>
    <property type="match status" value="1"/>
</dbReference>
<gene>
    <name evidence="9" type="ORF">WCV65_15535</name>
</gene>
<keyword evidence="6 7" id="KW-0472">Membrane</keyword>
<dbReference type="InterPro" id="IPR020846">
    <property type="entry name" value="MFS_dom"/>
</dbReference>
<reference evidence="9 10" key="1">
    <citation type="submission" date="2024-02" db="EMBL/GenBank/DDBJ databases">
        <title>Seven novel Bacillus-like species.</title>
        <authorList>
            <person name="Liu G."/>
        </authorList>
    </citation>
    <scope>NUCLEOTIDE SEQUENCE [LARGE SCALE GENOMIC DNA]</scope>
    <source>
        <strain evidence="9 10">FJAT-52054</strain>
    </source>
</reference>
<evidence type="ECO:0000256" key="7">
    <source>
        <dbReference type="SAM" id="Phobius"/>
    </source>
</evidence>
<feature type="transmembrane region" description="Helical" evidence="7">
    <location>
        <begin position="165"/>
        <end position="184"/>
    </location>
</feature>
<feature type="transmembrane region" description="Helical" evidence="7">
    <location>
        <begin position="16"/>
        <end position="36"/>
    </location>
</feature>
<keyword evidence="2" id="KW-0813">Transport</keyword>
<proteinExistence type="predicted"/>
<keyword evidence="3" id="KW-1003">Cell membrane</keyword>
<evidence type="ECO:0000259" key="8">
    <source>
        <dbReference type="PROSITE" id="PS50850"/>
    </source>
</evidence>
<organism evidence="9 10">
    <name type="scientific">Metabacillus sediminis</name>
    <dbReference type="NCBI Taxonomy" id="3117746"/>
    <lineage>
        <taxon>Bacteria</taxon>
        <taxon>Bacillati</taxon>
        <taxon>Bacillota</taxon>
        <taxon>Bacilli</taxon>
        <taxon>Bacillales</taxon>
        <taxon>Bacillaceae</taxon>
        <taxon>Metabacillus</taxon>
    </lineage>
</organism>
<dbReference type="Pfam" id="PF12832">
    <property type="entry name" value="MFS_1_like"/>
    <property type="match status" value="1"/>
</dbReference>
<feature type="transmembrane region" description="Helical" evidence="7">
    <location>
        <begin position="100"/>
        <end position="120"/>
    </location>
</feature>
<dbReference type="Proteomes" id="UP001377337">
    <property type="component" value="Chromosome"/>
</dbReference>
<evidence type="ECO:0000313" key="10">
    <source>
        <dbReference type="Proteomes" id="UP001377337"/>
    </source>
</evidence>
<accession>A0ABZ2NE70</accession>
<evidence type="ECO:0000313" key="9">
    <source>
        <dbReference type="EMBL" id="WXB95961.1"/>
    </source>
</evidence>
<protein>
    <submittedName>
        <fullName evidence="9">MFS transporter</fullName>
    </submittedName>
</protein>
<evidence type="ECO:0000256" key="4">
    <source>
        <dbReference type="ARBA" id="ARBA00022692"/>
    </source>
</evidence>
<feature type="transmembrane region" description="Helical" evidence="7">
    <location>
        <begin position="48"/>
        <end position="69"/>
    </location>
</feature>
<feature type="transmembrane region" description="Helical" evidence="7">
    <location>
        <begin position="296"/>
        <end position="319"/>
    </location>
</feature>
<feature type="transmembrane region" description="Helical" evidence="7">
    <location>
        <begin position="361"/>
        <end position="381"/>
    </location>
</feature>
<evidence type="ECO:0000256" key="1">
    <source>
        <dbReference type="ARBA" id="ARBA00004651"/>
    </source>
</evidence>
<evidence type="ECO:0000256" key="3">
    <source>
        <dbReference type="ARBA" id="ARBA00022475"/>
    </source>
</evidence>
<dbReference type="RefSeq" id="WP_338777683.1">
    <property type="nucleotide sequence ID" value="NZ_CP147407.1"/>
</dbReference>
<dbReference type="PANTHER" id="PTHR23522">
    <property type="entry name" value="BLL5896 PROTEIN"/>
    <property type="match status" value="1"/>
</dbReference>
<feature type="transmembrane region" description="Helical" evidence="7">
    <location>
        <begin position="205"/>
        <end position="224"/>
    </location>
</feature>
<feature type="transmembrane region" description="Helical" evidence="7">
    <location>
        <begin position="331"/>
        <end position="355"/>
    </location>
</feature>
<feature type="domain" description="Major facilitator superfamily (MFS) profile" evidence="8">
    <location>
        <begin position="11"/>
        <end position="386"/>
    </location>
</feature>
<evidence type="ECO:0000256" key="6">
    <source>
        <dbReference type="ARBA" id="ARBA00023136"/>
    </source>
</evidence>
<evidence type="ECO:0000256" key="2">
    <source>
        <dbReference type="ARBA" id="ARBA00022448"/>
    </source>
</evidence>
<feature type="transmembrane region" description="Helical" evidence="7">
    <location>
        <begin position="273"/>
        <end position="290"/>
    </location>
</feature>
<sequence>MEASLAKKRSVKLNFYLFYFLVFFGIGSLSPLLSVYLRDEIGLSGSQIGMVLSISPVVMILIQPVWGILSDVTKKPVHLLTAAIAVTALMGIAYSAVSSYSLIIGAAAMLAIFQAAIIPLSDSISINYVQKTKMDYGSIRLWGAIGFAVSVLAVGKLAETTSLSVIFYTFTLVMGLGMVFAWQLPRESKPIKVSFKKGMSDLVKAPSYFIFLAVAFLVLGPILANNFYFGIFVDDLGGGLAGIGLAFMLAAGSEAPVMKFANRWIGKFGMKQILLLAAIVSMARWFLYFFEPPLALVYATTVAQGFSTGLFIPAALQYVKDLAPVSAGATAISLYSAVGNGLGNWFCTFLGGFILEAYSVFSVYLFFGILSLLAVILLLFVKQEPGAPA</sequence>
<dbReference type="PROSITE" id="PS50850">
    <property type="entry name" value="MFS"/>
    <property type="match status" value="1"/>
</dbReference>
<feature type="transmembrane region" description="Helical" evidence="7">
    <location>
        <begin position="141"/>
        <end position="159"/>
    </location>
</feature>
<dbReference type="PANTHER" id="PTHR23522:SF4">
    <property type="entry name" value="NUCLEOSIDE PERMEASE NUPG-RELATED"/>
    <property type="match status" value="1"/>
</dbReference>
<dbReference type="InterPro" id="IPR036259">
    <property type="entry name" value="MFS_trans_sf"/>
</dbReference>
<feature type="transmembrane region" description="Helical" evidence="7">
    <location>
        <begin position="76"/>
        <end position="94"/>
    </location>
</feature>
<keyword evidence="10" id="KW-1185">Reference proteome</keyword>
<name>A0ABZ2NE70_9BACI</name>
<dbReference type="InterPro" id="IPR024989">
    <property type="entry name" value="MFS_assoc_dom"/>
</dbReference>
<keyword evidence="5 7" id="KW-1133">Transmembrane helix</keyword>